<evidence type="ECO:0000256" key="3">
    <source>
        <dbReference type="PROSITE-ProRule" id="PRU00708"/>
    </source>
</evidence>
<name>A0AA38GCH6_TAXCH</name>
<dbReference type="Gene3D" id="1.25.40.10">
    <property type="entry name" value="Tetratricopeptide repeat domain"/>
    <property type="match status" value="3"/>
</dbReference>
<dbReference type="AlphaFoldDB" id="A0AA38GCH6"/>
<evidence type="ECO:0000256" key="2">
    <source>
        <dbReference type="ARBA" id="ARBA00022737"/>
    </source>
</evidence>
<dbReference type="FunFam" id="1.25.40.10:FF:000348">
    <property type="entry name" value="Pentatricopeptide repeat-containing protein chloroplastic"/>
    <property type="match status" value="1"/>
</dbReference>
<dbReference type="InterPro" id="IPR002885">
    <property type="entry name" value="PPR_rpt"/>
</dbReference>
<feature type="repeat" description="PPR" evidence="3">
    <location>
        <begin position="78"/>
        <end position="112"/>
    </location>
</feature>
<dbReference type="NCBIfam" id="TIGR00756">
    <property type="entry name" value="PPR"/>
    <property type="match status" value="5"/>
</dbReference>
<dbReference type="PROSITE" id="PS51375">
    <property type="entry name" value="PPR"/>
    <property type="match status" value="5"/>
</dbReference>
<evidence type="ECO:0000313" key="5">
    <source>
        <dbReference type="Proteomes" id="UP000824469"/>
    </source>
</evidence>
<evidence type="ECO:0008006" key="6">
    <source>
        <dbReference type="Google" id="ProtNLM"/>
    </source>
</evidence>
<dbReference type="PANTHER" id="PTHR47926">
    <property type="entry name" value="PENTATRICOPEPTIDE REPEAT-CONTAINING PROTEIN"/>
    <property type="match status" value="1"/>
</dbReference>
<keyword evidence="5" id="KW-1185">Reference proteome</keyword>
<feature type="repeat" description="PPR" evidence="3">
    <location>
        <begin position="210"/>
        <end position="244"/>
    </location>
</feature>
<dbReference type="InterPro" id="IPR011990">
    <property type="entry name" value="TPR-like_helical_dom_sf"/>
</dbReference>
<feature type="repeat" description="PPR" evidence="3">
    <location>
        <begin position="179"/>
        <end position="209"/>
    </location>
</feature>
<keyword evidence="2" id="KW-0677">Repeat</keyword>
<dbReference type="Pfam" id="PF13041">
    <property type="entry name" value="PPR_2"/>
    <property type="match status" value="3"/>
</dbReference>
<comment type="caution">
    <text evidence="4">The sequence shown here is derived from an EMBL/GenBank/DDBJ whole genome shotgun (WGS) entry which is preliminary data.</text>
</comment>
<evidence type="ECO:0000256" key="1">
    <source>
        <dbReference type="ARBA" id="ARBA00006643"/>
    </source>
</evidence>
<dbReference type="Proteomes" id="UP000824469">
    <property type="component" value="Unassembled WGS sequence"/>
</dbReference>
<dbReference type="EMBL" id="JAHRHJ020000004">
    <property type="protein sequence ID" value="KAH9319020.1"/>
    <property type="molecule type" value="Genomic_DNA"/>
</dbReference>
<organism evidence="4 5">
    <name type="scientific">Taxus chinensis</name>
    <name type="common">Chinese yew</name>
    <name type="synonym">Taxus wallichiana var. chinensis</name>
    <dbReference type="NCBI Taxonomy" id="29808"/>
    <lineage>
        <taxon>Eukaryota</taxon>
        <taxon>Viridiplantae</taxon>
        <taxon>Streptophyta</taxon>
        <taxon>Embryophyta</taxon>
        <taxon>Tracheophyta</taxon>
        <taxon>Spermatophyta</taxon>
        <taxon>Pinopsida</taxon>
        <taxon>Pinidae</taxon>
        <taxon>Conifers II</taxon>
        <taxon>Cupressales</taxon>
        <taxon>Taxaceae</taxon>
        <taxon>Taxus</taxon>
    </lineage>
</organism>
<dbReference type="PANTHER" id="PTHR47926:SF347">
    <property type="entry name" value="PENTATRICOPEPTIDE REPEAT-CONTAINING PROTEIN"/>
    <property type="match status" value="1"/>
</dbReference>
<gene>
    <name evidence="4" type="ORF">KI387_020789</name>
</gene>
<comment type="similarity">
    <text evidence="1">Belongs to the PPR family. PCMP-H subfamily.</text>
</comment>
<evidence type="ECO:0000313" key="4">
    <source>
        <dbReference type="EMBL" id="KAH9319020.1"/>
    </source>
</evidence>
<protein>
    <recommendedName>
        <fullName evidence="6">Pentatricopeptide repeat-containing protein</fullName>
    </recommendedName>
</protein>
<dbReference type="FunFam" id="1.25.40.10:FF:000333">
    <property type="entry name" value="Pentatricopeptide repeat-containing protein"/>
    <property type="match status" value="1"/>
</dbReference>
<dbReference type="InterPro" id="IPR046960">
    <property type="entry name" value="PPR_At4g14850-like_plant"/>
</dbReference>
<dbReference type="Pfam" id="PF01535">
    <property type="entry name" value="PPR"/>
    <property type="match status" value="2"/>
</dbReference>
<dbReference type="GO" id="GO:0003723">
    <property type="term" value="F:RNA binding"/>
    <property type="evidence" value="ECO:0007669"/>
    <property type="project" value="InterPro"/>
</dbReference>
<reference evidence="4 5" key="1">
    <citation type="journal article" date="2021" name="Nat. Plants">
        <title>The Taxus genome provides insights into paclitaxel biosynthesis.</title>
        <authorList>
            <person name="Xiong X."/>
            <person name="Gou J."/>
            <person name="Liao Q."/>
            <person name="Li Y."/>
            <person name="Zhou Q."/>
            <person name="Bi G."/>
            <person name="Li C."/>
            <person name="Du R."/>
            <person name="Wang X."/>
            <person name="Sun T."/>
            <person name="Guo L."/>
            <person name="Liang H."/>
            <person name="Lu P."/>
            <person name="Wu Y."/>
            <person name="Zhang Z."/>
            <person name="Ro D.K."/>
            <person name="Shang Y."/>
            <person name="Huang S."/>
            <person name="Yan J."/>
        </authorList>
    </citation>
    <scope>NUCLEOTIDE SEQUENCE [LARGE SCALE GENOMIC DNA]</scope>
    <source>
        <strain evidence="4">Ta-2019</strain>
    </source>
</reference>
<sequence length="288" mass="32016">SLEDAYYLFDKMPERTLVAWNAILGGYVQNGRLEDACNVFDKMSERNVVSWTTMVAGLVQGKRLSDARILFDKMPERNVVSWTAMIVGYSQNGEAEKALELFYRMQLSGTRPNQFTFNSVLSTCASLGDVELSNVVYGQLIKIGLESELSVGNALVNLNVKLGDIDRARQVFDKMPERDVYSWTAMLTGYAQIGRTGDARQLFDTMPERCMVSWSAMIAGYSQNDNWEDALILFVQMLQAGVKPNQSTLASVLSACGGLVALENGIQVHAHIIKKGFESDIFCQQCPC</sequence>
<dbReference type="SUPFAM" id="SSF81901">
    <property type="entry name" value="HCP-like"/>
    <property type="match status" value="1"/>
</dbReference>
<dbReference type="GO" id="GO:0009451">
    <property type="term" value="P:RNA modification"/>
    <property type="evidence" value="ECO:0007669"/>
    <property type="project" value="InterPro"/>
</dbReference>
<accession>A0AA38GCH6</accession>
<proteinExistence type="inferred from homology"/>
<feature type="repeat" description="PPR" evidence="3">
    <location>
        <begin position="113"/>
        <end position="147"/>
    </location>
</feature>
<dbReference type="OMA" id="IEDACHM"/>
<feature type="non-terminal residue" evidence="4">
    <location>
        <position position="1"/>
    </location>
</feature>
<feature type="repeat" description="PPR" evidence="3">
    <location>
        <begin position="16"/>
        <end position="50"/>
    </location>
</feature>